<dbReference type="eggNOG" id="COG3677">
    <property type="taxonomic scope" value="Bacteria"/>
</dbReference>
<dbReference type="OrthoDB" id="4243321at2"/>
<evidence type="ECO:0008006" key="4">
    <source>
        <dbReference type="Google" id="ProtNLM"/>
    </source>
</evidence>
<name>A0A0T6LZI0_WENVI</name>
<dbReference type="Proteomes" id="UP000050867">
    <property type="component" value="Unassembled WGS sequence"/>
</dbReference>
<dbReference type="STRING" id="76728.AQ490_00855"/>
<proteinExistence type="predicted"/>
<evidence type="ECO:0000313" key="3">
    <source>
        <dbReference type="Proteomes" id="UP000050867"/>
    </source>
</evidence>
<comment type="caution">
    <text evidence="2">The sequence shown here is derived from an EMBL/GenBank/DDBJ whole genome shotgun (WGS) entry which is preliminary data.</text>
</comment>
<dbReference type="RefSeq" id="WP_040911100.1">
    <property type="nucleotide sequence ID" value="NZ_LLZU01000001.1"/>
</dbReference>
<dbReference type="EMBL" id="LLZU01000001">
    <property type="protein sequence ID" value="KRV51518.1"/>
    <property type="molecule type" value="Genomic_DNA"/>
</dbReference>
<gene>
    <name evidence="2" type="ORF">AQ490_00855</name>
</gene>
<dbReference type="AlphaFoldDB" id="A0A0T6LZI0"/>
<evidence type="ECO:0000313" key="2">
    <source>
        <dbReference type="EMBL" id="KRV51518.1"/>
    </source>
</evidence>
<reference evidence="2 3" key="1">
    <citation type="submission" date="2015-10" db="EMBL/GenBank/DDBJ databases">
        <title>Draft genome sequence of pyrrolomycin-producing Streptomyces vitaminophilus.</title>
        <authorList>
            <person name="Graham D.E."/>
            <person name="Mahan K.M."/>
            <person name="Klingeman D.M."/>
            <person name="Hettich R.L."/>
            <person name="Parry R.J."/>
        </authorList>
    </citation>
    <scope>NUCLEOTIDE SEQUENCE [LARGE SCALE GENOMIC DNA]</scope>
    <source>
        <strain evidence="2 3">ATCC 31673</strain>
    </source>
</reference>
<keyword evidence="3" id="KW-1185">Reference proteome</keyword>
<protein>
    <recommendedName>
        <fullName evidence="4">Insertion element protein</fullName>
    </recommendedName>
</protein>
<accession>A0A0T6LZI0</accession>
<feature type="compositionally biased region" description="Basic and acidic residues" evidence="1">
    <location>
        <begin position="62"/>
        <end position="76"/>
    </location>
</feature>
<organism evidence="2 3">
    <name type="scientific">Wenjunlia vitaminophila</name>
    <name type="common">Streptomyces vitaminophilus</name>
    <dbReference type="NCBI Taxonomy" id="76728"/>
    <lineage>
        <taxon>Bacteria</taxon>
        <taxon>Bacillati</taxon>
        <taxon>Actinomycetota</taxon>
        <taxon>Actinomycetes</taxon>
        <taxon>Kitasatosporales</taxon>
        <taxon>Streptomycetaceae</taxon>
        <taxon>Wenjunlia</taxon>
    </lineage>
</organism>
<evidence type="ECO:0000256" key="1">
    <source>
        <dbReference type="SAM" id="MobiDB-lite"/>
    </source>
</evidence>
<sequence>MTPFHCPYCGEEDLRPSGSGPGTWDCASCARAFRLSFLGLLAPGRPGGPDVRTTAHRTSTGADHRPIGEGDPGEHR</sequence>
<feature type="region of interest" description="Disordered" evidence="1">
    <location>
        <begin position="42"/>
        <end position="76"/>
    </location>
</feature>